<evidence type="ECO:0000313" key="9">
    <source>
        <dbReference type="Proteomes" id="UP001199469"/>
    </source>
</evidence>
<evidence type="ECO:0000256" key="7">
    <source>
        <dbReference type="SAM" id="Phobius"/>
    </source>
</evidence>
<dbReference type="PANTHER" id="PTHR23513">
    <property type="entry name" value="INTEGRAL MEMBRANE EFFLUX PROTEIN-RELATED"/>
    <property type="match status" value="1"/>
</dbReference>
<evidence type="ECO:0000313" key="8">
    <source>
        <dbReference type="EMBL" id="MCD2195898.1"/>
    </source>
</evidence>
<feature type="transmembrane region" description="Helical" evidence="7">
    <location>
        <begin position="277"/>
        <end position="298"/>
    </location>
</feature>
<keyword evidence="5 7" id="KW-0472">Membrane</keyword>
<feature type="compositionally biased region" description="Polar residues" evidence="6">
    <location>
        <begin position="431"/>
        <end position="440"/>
    </location>
</feature>
<feature type="transmembrane region" description="Helical" evidence="7">
    <location>
        <begin position="396"/>
        <end position="414"/>
    </location>
</feature>
<protein>
    <submittedName>
        <fullName evidence="8">MFS transporter</fullName>
    </submittedName>
</protein>
<evidence type="ECO:0000256" key="3">
    <source>
        <dbReference type="ARBA" id="ARBA00022692"/>
    </source>
</evidence>
<dbReference type="Gene3D" id="1.20.1250.20">
    <property type="entry name" value="MFS general substrate transporter like domains"/>
    <property type="match status" value="2"/>
</dbReference>
<dbReference type="CDD" id="cd06173">
    <property type="entry name" value="MFS_MefA_like"/>
    <property type="match status" value="1"/>
</dbReference>
<sequence length="440" mass="44255">MTEGDSQEEEQGPDDERPASFRDALAVAPFRRLWAGQLLSILGDQVARVALTVLVFDRTSSAALTALTYALTFLPDLVAGPLLSGLADRFPRRATMVVTDVARAVLVAVMAVPGMPLTALATLLVAVQMLAAPFLAARSAILPHLLDGDRYVAGSAVIGTTYQSAQVLGFALGGPLVTALGTSPALGVDAATFVVSALVLRFGLPEHRADGTTTAGPGLRGWAAEARAAVARIGEGARIVGGDARLRSLIVLACVSAFVVTVEGLAAPYAAELGAGTVAVGVLLAANPLGAATGIVALTRLAAPATRVRLLGPLAVGSCVPLVASALDPPLPVVIALWVVSGLCCAYQIPANAAFVTAVPDAHRGQAFGLAVTALRVTQGLGVLVSGVVAQETSPSGAVAISGAVGVVVALGAARAWARARDRAADEAPPETTTGTSDAA</sequence>
<comment type="caution">
    <text evidence="8">The sequence shown here is derived from an EMBL/GenBank/DDBJ whole genome shotgun (WGS) entry which is preliminary data.</text>
</comment>
<dbReference type="PANTHER" id="PTHR23513:SF11">
    <property type="entry name" value="STAPHYLOFERRIN A TRANSPORTER"/>
    <property type="match status" value="1"/>
</dbReference>
<feature type="transmembrane region" description="Helical" evidence="7">
    <location>
        <begin position="249"/>
        <end position="271"/>
    </location>
</feature>
<feature type="transmembrane region" description="Helical" evidence="7">
    <location>
        <begin position="333"/>
        <end position="355"/>
    </location>
</feature>
<comment type="subcellular location">
    <subcellularLocation>
        <location evidence="1">Cell membrane</location>
        <topology evidence="1">Multi-pass membrane protein</topology>
    </subcellularLocation>
</comment>
<feature type="transmembrane region" description="Helical" evidence="7">
    <location>
        <begin position="367"/>
        <end position="390"/>
    </location>
</feature>
<gene>
    <name evidence="8" type="ORF">LQ327_21240</name>
</gene>
<feature type="transmembrane region" description="Helical" evidence="7">
    <location>
        <begin position="310"/>
        <end position="327"/>
    </location>
</feature>
<dbReference type="Pfam" id="PF07690">
    <property type="entry name" value="MFS_1"/>
    <property type="match status" value="1"/>
</dbReference>
<dbReference type="SUPFAM" id="SSF103473">
    <property type="entry name" value="MFS general substrate transporter"/>
    <property type="match status" value="1"/>
</dbReference>
<dbReference type="InterPro" id="IPR011701">
    <property type="entry name" value="MFS"/>
</dbReference>
<dbReference type="RefSeq" id="WP_230737687.1">
    <property type="nucleotide sequence ID" value="NZ_JAJNDB010000005.1"/>
</dbReference>
<reference evidence="8 9" key="1">
    <citation type="submission" date="2021-11" db="EMBL/GenBank/DDBJ databases">
        <title>Draft genome sequence of Actinomycetospora sp. SF1 isolated from the rhizosphere soil.</title>
        <authorList>
            <person name="Duangmal K."/>
            <person name="Chantavorakit T."/>
        </authorList>
    </citation>
    <scope>NUCLEOTIDE SEQUENCE [LARGE SCALE GENOMIC DNA]</scope>
    <source>
        <strain evidence="8 9">TBRC 5722</strain>
    </source>
</reference>
<evidence type="ECO:0000256" key="1">
    <source>
        <dbReference type="ARBA" id="ARBA00004651"/>
    </source>
</evidence>
<proteinExistence type="predicted"/>
<accession>A0ABS8PD39</accession>
<dbReference type="EMBL" id="JAJNDB010000005">
    <property type="protein sequence ID" value="MCD2195898.1"/>
    <property type="molecule type" value="Genomic_DNA"/>
</dbReference>
<organism evidence="8 9">
    <name type="scientific">Actinomycetospora endophytica</name>
    <dbReference type="NCBI Taxonomy" id="2291215"/>
    <lineage>
        <taxon>Bacteria</taxon>
        <taxon>Bacillati</taxon>
        <taxon>Actinomycetota</taxon>
        <taxon>Actinomycetes</taxon>
        <taxon>Pseudonocardiales</taxon>
        <taxon>Pseudonocardiaceae</taxon>
        <taxon>Actinomycetospora</taxon>
    </lineage>
</organism>
<dbReference type="Proteomes" id="UP001199469">
    <property type="component" value="Unassembled WGS sequence"/>
</dbReference>
<evidence type="ECO:0000256" key="2">
    <source>
        <dbReference type="ARBA" id="ARBA00022475"/>
    </source>
</evidence>
<feature type="region of interest" description="Disordered" evidence="6">
    <location>
        <begin position="421"/>
        <end position="440"/>
    </location>
</feature>
<keyword evidence="4 7" id="KW-1133">Transmembrane helix</keyword>
<keyword evidence="9" id="KW-1185">Reference proteome</keyword>
<feature type="transmembrane region" description="Helical" evidence="7">
    <location>
        <begin position="66"/>
        <end position="87"/>
    </location>
</feature>
<evidence type="ECO:0000256" key="4">
    <source>
        <dbReference type="ARBA" id="ARBA00022989"/>
    </source>
</evidence>
<evidence type="ECO:0000256" key="5">
    <source>
        <dbReference type="ARBA" id="ARBA00023136"/>
    </source>
</evidence>
<keyword evidence="2" id="KW-1003">Cell membrane</keyword>
<keyword evidence="3 7" id="KW-0812">Transmembrane</keyword>
<name>A0ABS8PD39_9PSEU</name>
<evidence type="ECO:0000256" key="6">
    <source>
        <dbReference type="SAM" id="MobiDB-lite"/>
    </source>
</evidence>
<dbReference type="InterPro" id="IPR036259">
    <property type="entry name" value="MFS_trans_sf"/>
</dbReference>